<evidence type="ECO:0000256" key="3">
    <source>
        <dbReference type="ARBA" id="ARBA00023027"/>
    </source>
</evidence>
<dbReference type="Pfam" id="PF02826">
    <property type="entry name" value="2-Hacid_dh_C"/>
    <property type="match status" value="1"/>
</dbReference>
<evidence type="ECO:0000256" key="1">
    <source>
        <dbReference type="ARBA" id="ARBA00022857"/>
    </source>
</evidence>
<dbReference type="SUPFAM" id="SSF52283">
    <property type="entry name" value="Formate/glycerate dehydrogenase catalytic domain-like"/>
    <property type="match status" value="1"/>
</dbReference>
<dbReference type="Gene3D" id="3.40.50.720">
    <property type="entry name" value="NAD(P)-binding Rossmann-like Domain"/>
    <property type="match status" value="2"/>
</dbReference>
<dbReference type="OrthoDB" id="9793626at2"/>
<dbReference type="InterPro" id="IPR050223">
    <property type="entry name" value="D-isomer_2-hydroxyacid_DH"/>
</dbReference>
<comment type="similarity">
    <text evidence="4">Belongs to the D-isomer specific 2-hydroxyacid dehydrogenase family.</text>
</comment>
<dbReference type="AlphaFoldDB" id="A0A1S1HAY3"/>
<accession>A0A1S1HAY3</accession>
<keyword evidence="1" id="KW-0521">NADP</keyword>
<proteinExistence type="inferred from homology"/>
<dbReference type="InterPro" id="IPR006139">
    <property type="entry name" value="D-isomer_2_OHA_DH_cat_dom"/>
</dbReference>
<evidence type="ECO:0000256" key="2">
    <source>
        <dbReference type="ARBA" id="ARBA00023002"/>
    </source>
</evidence>
<dbReference type="Proteomes" id="UP000179467">
    <property type="component" value="Unassembled WGS sequence"/>
</dbReference>
<dbReference type="InterPro" id="IPR006140">
    <property type="entry name" value="D-isomer_DH_NAD-bd"/>
</dbReference>
<dbReference type="PANTHER" id="PTHR10996:SF178">
    <property type="entry name" value="2-HYDROXYACID DEHYDROGENASE YGL185C-RELATED"/>
    <property type="match status" value="1"/>
</dbReference>
<dbReference type="PANTHER" id="PTHR10996">
    <property type="entry name" value="2-HYDROXYACID DEHYDROGENASE-RELATED"/>
    <property type="match status" value="1"/>
</dbReference>
<feature type="domain" description="D-isomer specific 2-hydroxyacid dehydrogenase NAD-binding" evidence="6">
    <location>
        <begin position="82"/>
        <end position="255"/>
    </location>
</feature>
<gene>
    <name evidence="7" type="primary">tkrA</name>
    <name evidence="7" type="ORF">BHE75_00444</name>
</gene>
<dbReference type="RefSeq" id="WP_070935386.1">
    <property type="nucleotide sequence ID" value="NZ_MIPT01000001.1"/>
</dbReference>
<dbReference type="EC" id="1.1.1.79" evidence="7"/>
<organism evidence="7 8">
    <name type="scientific">Edaphosphingomonas haloaromaticamans</name>
    <dbReference type="NCBI Taxonomy" id="653954"/>
    <lineage>
        <taxon>Bacteria</taxon>
        <taxon>Pseudomonadati</taxon>
        <taxon>Pseudomonadota</taxon>
        <taxon>Alphaproteobacteria</taxon>
        <taxon>Sphingomonadales</taxon>
        <taxon>Rhizorhabdaceae</taxon>
        <taxon>Edaphosphingomonas</taxon>
    </lineage>
</organism>
<evidence type="ECO:0000259" key="6">
    <source>
        <dbReference type="Pfam" id="PF02826"/>
    </source>
</evidence>
<dbReference type="Pfam" id="PF00389">
    <property type="entry name" value="2-Hacid_dh"/>
    <property type="match status" value="1"/>
</dbReference>
<keyword evidence="3" id="KW-0520">NAD</keyword>
<comment type="caution">
    <text evidence="7">The sequence shown here is derived from an EMBL/GenBank/DDBJ whole genome shotgun (WGS) entry which is preliminary data.</text>
</comment>
<feature type="domain" description="D-isomer specific 2-hydroxyacid dehydrogenase catalytic" evidence="5">
    <location>
        <begin position="19"/>
        <end position="286"/>
    </location>
</feature>
<keyword evidence="8" id="KW-1185">Reference proteome</keyword>
<evidence type="ECO:0000313" key="7">
    <source>
        <dbReference type="EMBL" id="OHT18473.1"/>
    </source>
</evidence>
<keyword evidence="2 4" id="KW-0560">Oxidoreductase</keyword>
<sequence>MLDDLQSRFDLRTAPGPGIRAAVTGGAEGIDAATIDRCPDLALIAVCAVGYDKVDVAHARARGIAVTNTPDVLTEDTADTAIALMFAVYRRVALYDRYVRDGRWEKEGPPPLARKLTGRRIGILGLGRIGSAIAKRCAPFAGEIAYHSRTPVPGAPYRYAADTVALAAGVDVLVVATPGGKGTAGLVDRAVLDALGPDGTLINIARGSVVDEDALVAALAEGRLGAAGLDVFAHEPHVPETLLAMENVVLLPHQGSATVETRKAMADLVIANVEAFFAGKPLLTPVE</sequence>
<dbReference type="FunFam" id="3.40.50.720:FF:000213">
    <property type="entry name" value="Putative 2-hydroxyacid dehydrogenase"/>
    <property type="match status" value="1"/>
</dbReference>
<dbReference type="GO" id="GO:0005829">
    <property type="term" value="C:cytosol"/>
    <property type="evidence" value="ECO:0007669"/>
    <property type="project" value="TreeGrafter"/>
</dbReference>
<dbReference type="GO" id="GO:0051287">
    <property type="term" value="F:NAD binding"/>
    <property type="evidence" value="ECO:0007669"/>
    <property type="project" value="InterPro"/>
</dbReference>
<keyword evidence="7" id="KW-0670">Pyruvate</keyword>
<name>A0A1S1HAY3_9SPHN</name>
<evidence type="ECO:0000259" key="5">
    <source>
        <dbReference type="Pfam" id="PF00389"/>
    </source>
</evidence>
<dbReference type="SUPFAM" id="SSF51735">
    <property type="entry name" value="NAD(P)-binding Rossmann-fold domains"/>
    <property type="match status" value="1"/>
</dbReference>
<dbReference type="GO" id="GO:0030267">
    <property type="term" value="F:glyoxylate reductase (NADPH) activity"/>
    <property type="evidence" value="ECO:0007669"/>
    <property type="project" value="UniProtKB-EC"/>
</dbReference>
<dbReference type="EMBL" id="MIPT01000001">
    <property type="protein sequence ID" value="OHT18473.1"/>
    <property type="molecule type" value="Genomic_DNA"/>
</dbReference>
<reference evidence="7 8" key="1">
    <citation type="submission" date="2016-09" db="EMBL/GenBank/DDBJ databases">
        <title>Metabolic pathway, cell adaptation mechanisms and a novel monoxygenase revealed through proteogenomic-transcription analysis of a Sphingomonas haloaromaticamans strain degrading the fungicide ortho-phenylphenol.</title>
        <authorList>
            <person name="Perruchon C."/>
            <person name="Papadopoulou E.S."/>
            <person name="Rousidou C."/>
            <person name="Vasileiadis S."/>
            <person name="Tanou G."/>
            <person name="Amoutzias G."/>
            <person name="Molassiotis A."/>
            <person name="Karpouzas D.G."/>
        </authorList>
    </citation>
    <scope>NUCLEOTIDE SEQUENCE [LARGE SCALE GENOMIC DNA]</scope>
    <source>
        <strain evidence="7 8">P3</strain>
    </source>
</reference>
<evidence type="ECO:0000256" key="4">
    <source>
        <dbReference type="RuleBase" id="RU003719"/>
    </source>
</evidence>
<dbReference type="GO" id="GO:0016618">
    <property type="term" value="F:hydroxypyruvate reductase [NAD(P)H] activity"/>
    <property type="evidence" value="ECO:0007669"/>
    <property type="project" value="TreeGrafter"/>
</dbReference>
<dbReference type="CDD" id="cd12156">
    <property type="entry name" value="HPPR"/>
    <property type="match status" value="1"/>
</dbReference>
<evidence type="ECO:0000313" key="8">
    <source>
        <dbReference type="Proteomes" id="UP000179467"/>
    </source>
</evidence>
<protein>
    <submittedName>
        <fullName evidence="7">Glyoxylate/hydroxypyruvate reductase B</fullName>
        <ecNumber evidence="7">1.1.1.79</ecNumber>
    </submittedName>
</protein>
<dbReference type="InterPro" id="IPR036291">
    <property type="entry name" value="NAD(P)-bd_dom_sf"/>
</dbReference>